<keyword evidence="3" id="KW-1185">Reference proteome</keyword>
<organism evidence="2 3">
    <name type="scientific">Musa troglodytarum</name>
    <name type="common">fe'i banana</name>
    <dbReference type="NCBI Taxonomy" id="320322"/>
    <lineage>
        <taxon>Eukaryota</taxon>
        <taxon>Viridiplantae</taxon>
        <taxon>Streptophyta</taxon>
        <taxon>Embryophyta</taxon>
        <taxon>Tracheophyta</taxon>
        <taxon>Spermatophyta</taxon>
        <taxon>Magnoliopsida</taxon>
        <taxon>Liliopsida</taxon>
        <taxon>Zingiberales</taxon>
        <taxon>Musaceae</taxon>
        <taxon>Musa</taxon>
    </lineage>
</organism>
<name>A0A9E7HE12_9LILI</name>
<evidence type="ECO:0000256" key="1">
    <source>
        <dbReference type="SAM" id="MobiDB-lite"/>
    </source>
</evidence>
<gene>
    <name evidence="2" type="ORF">MUK42_35823</name>
</gene>
<evidence type="ECO:0000313" key="2">
    <source>
        <dbReference type="EMBL" id="URE28167.1"/>
    </source>
</evidence>
<dbReference type="Proteomes" id="UP001055439">
    <property type="component" value="Chromosome 8"/>
</dbReference>
<proteinExistence type="predicted"/>
<reference evidence="2" key="1">
    <citation type="submission" date="2022-05" db="EMBL/GenBank/DDBJ databases">
        <title>The Musa troglodytarum L. genome provides insights into the mechanism of non-climacteric behaviour and enrichment of carotenoids.</title>
        <authorList>
            <person name="Wang J."/>
        </authorList>
    </citation>
    <scope>NUCLEOTIDE SEQUENCE</scope>
    <source>
        <tissue evidence="2">Leaf</tissue>
    </source>
</reference>
<evidence type="ECO:0000313" key="3">
    <source>
        <dbReference type="Proteomes" id="UP001055439"/>
    </source>
</evidence>
<dbReference type="AlphaFoldDB" id="A0A9E7HE12"/>
<feature type="region of interest" description="Disordered" evidence="1">
    <location>
        <begin position="1"/>
        <end position="34"/>
    </location>
</feature>
<dbReference type="EMBL" id="CP097510">
    <property type="protein sequence ID" value="URE28168.1"/>
    <property type="molecule type" value="Genomic_DNA"/>
</dbReference>
<accession>A0A9E7HE12</accession>
<protein>
    <submittedName>
        <fullName evidence="2">Uncharacterized protein</fullName>
    </submittedName>
</protein>
<feature type="compositionally biased region" description="Basic and acidic residues" evidence="1">
    <location>
        <begin position="18"/>
        <end position="30"/>
    </location>
</feature>
<dbReference type="EMBL" id="CP097510">
    <property type="protein sequence ID" value="URE28167.1"/>
    <property type="molecule type" value="Genomic_DNA"/>
</dbReference>
<sequence>MNVRKSGNGRGLSEEDDSRNNEALEDKESGDSPLGQLLELSRFCLWTMMIPHAN</sequence>